<reference evidence="2 3" key="1">
    <citation type="submission" date="2024-01" db="EMBL/GenBank/DDBJ databases">
        <title>The genomes of 5 underutilized Papilionoideae crops provide insights into root nodulation and disease resistanc.</title>
        <authorList>
            <person name="Yuan L."/>
        </authorList>
    </citation>
    <scope>NUCLEOTIDE SEQUENCE [LARGE SCALE GENOMIC DNA]</scope>
    <source>
        <strain evidence="2">ZHUSHIDOU_FW_LH</strain>
        <tissue evidence="2">Leaf</tissue>
    </source>
</reference>
<sequence length="328" mass="36190">MSEPMVFSASKDATVKAPKPPDKFDDDVRQCKVSFARMVMGSRKPLPAHEKVDLIASNLANHGESMVNQPPTGKDTVDPVTKEGDANGLSFNHQIPIFLATKKSTHDDWMIVEKRKNIRKGISQGANFQGGKKGNVSNPFSVLPRADKDDLNASRAVFSYGVNPTKKPVTRRKWVRKRTRSNGVKIHDQTHDQVQKDVQSKITAQSSSIYSKVSSKNVDATHTDKGGTISTISTSQPTLHEPENSEMAPMKEKESQAPKPSFKSMMNIEWVSRSKFRFLDDGDEVGLKSPRLISSKPSSEVNGTRSVHYSAFLVVSSSNKGDIKQDPP</sequence>
<comment type="caution">
    <text evidence="2">The sequence shown here is derived from an EMBL/GenBank/DDBJ whole genome shotgun (WGS) entry which is preliminary data.</text>
</comment>
<name>A0AAN9DYT6_CROPI</name>
<protein>
    <submittedName>
        <fullName evidence="2">Uncharacterized protein</fullName>
    </submittedName>
</protein>
<evidence type="ECO:0000313" key="2">
    <source>
        <dbReference type="EMBL" id="KAK7243020.1"/>
    </source>
</evidence>
<feature type="region of interest" description="Disordered" evidence="1">
    <location>
        <begin position="1"/>
        <end position="25"/>
    </location>
</feature>
<feature type="compositionally biased region" description="Polar residues" evidence="1">
    <location>
        <begin position="228"/>
        <end position="238"/>
    </location>
</feature>
<gene>
    <name evidence="2" type="ORF">RIF29_37804</name>
</gene>
<accession>A0AAN9DYT6</accession>
<dbReference type="AlphaFoldDB" id="A0AAN9DYT6"/>
<feature type="region of interest" description="Disordered" evidence="1">
    <location>
        <begin position="215"/>
        <end position="261"/>
    </location>
</feature>
<evidence type="ECO:0000256" key="1">
    <source>
        <dbReference type="SAM" id="MobiDB-lite"/>
    </source>
</evidence>
<keyword evidence="3" id="KW-1185">Reference proteome</keyword>
<proteinExistence type="predicted"/>
<dbReference type="Proteomes" id="UP001372338">
    <property type="component" value="Unassembled WGS sequence"/>
</dbReference>
<evidence type="ECO:0000313" key="3">
    <source>
        <dbReference type="Proteomes" id="UP001372338"/>
    </source>
</evidence>
<organism evidence="2 3">
    <name type="scientific">Crotalaria pallida</name>
    <name type="common">Smooth rattlebox</name>
    <name type="synonym">Crotalaria striata</name>
    <dbReference type="NCBI Taxonomy" id="3830"/>
    <lineage>
        <taxon>Eukaryota</taxon>
        <taxon>Viridiplantae</taxon>
        <taxon>Streptophyta</taxon>
        <taxon>Embryophyta</taxon>
        <taxon>Tracheophyta</taxon>
        <taxon>Spermatophyta</taxon>
        <taxon>Magnoliopsida</taxon>
        <taxon>eudicotyledons</taxon>
        <taxon>Gunneridae</taxon>
        <taxon>Pentapetalae</taxon>
        <taxon>rosids</taxon>
        <taxon>fabids</taxon>
        <taxon>Fabales</taxon>
        <taxon>Fabaceae</taxon>
        <taxon>Papilionoideae</taxon>
        <taxon>50 kb inversion clade</taxon>
        <taxon>genistoids sensu lato</taxon>
        <taxon>core genistoids</taxon>
        <taxon>Crotalarieae</taxon>
        <taxon>Crotalaria</taxon>
    </lineage>
</organism>
<dbReference type="EMBL" id="JAYWIO010000008">
    <property type="protein sequence ID" value="KAK7243020.1"/>
    <property type="molecule type" value="Genomic_DNA"/>
</dbReference>